<accession>A0A7S1S492</accession>
<dbReference type="AlphaFoldDB" id="A0A7S1S492"/>
<protein>
    <submittedName>
        <fullName evidence="2">Uncharacterized protein</fullName>
    </submittedName>
</protein>
<dbReference type="EMBL" id="HBGE01102269">
    <property type="protein sequence ID" value="CAD9184177.1"/>
    <property type="molecule type" value="Transcribed_RNA"/>
</dbReference>
<reference evidence="2" key="1">
    <citation type="submission" date="2021-01" db="EMBL/GenBank/DDBJ databases">
        <authorList>
            <person name="Corre E."/>
            <person name="Pelletier E."/>
            <person name="Niang G."/>
            <person name="Scheremetjew M."/>
            <person name="Finn R."/>
            <person name="Kale V."/>
            <person name="Holt S."/>
            <person name="Cochrane G."/>
            <person name="Meng A."/>
            <person name="Brown T."/>
            <person name="Cohen L."/>
        </authorList>
    </citation>
    <scope>NUCLEOTIDE SEQUENCE</scope>
    <source>
        <strain evidence="2">OF101</strain>
    </source>
</reference>
<evidence type="ECO:0000313" key="2">
    <source>
        <dbReference type="EMBL" id="CAD9184177.1"/>
    </source>
</evidence>
<sequence>MEDPVDLTCPAAALSQAARMTVAVSGLGSAPPPTGDEVPPEGLVMIVPNEPPDIGLAPDVADCVLHPLVAQFTWDSLTSLIEACRRERIKNWEAIKKSESRGPPFLGKFDGHDRPDLLGKAAQEQGEGESRGDQ</sequence>
<feature type="region of interest" description="Disordered" evidence="1">
    <location>
        <begin position="95"/>
        <end position="134"/>
    </location>
</feature>
<name>A0A7S1S492_ALECA</name>
<proteinExistence type="predicted"/>
<organism evidence="2">
    <name type="scientific">Alexandrium catenella</name>
    <name type="common">Red tide dinoflagellate</name>
    <name type="synonym">Gonyaulax catenella</name>
    <dbReference type="NCBI Taxonomy" id="2925"/>
    <lineage>
        <taxon>Eukaryota</taxon>
        <taxon>Sar</taxon>
        <taxon>Alveolata</taxon>
        <taxon>Dinophyceae</taxon>
        <taxon>Gonyaulacales</taxon>
        <taxon>Pyrocystaceae</taxon>
        <taxon>Alexandrium</taxon>
    </lineage>
</organism>
<gene>
    <name evidence="2" type="ORF">ACAT0790_LOCUS60949</name>
</gene>
<evidence type="ECO:0000256" key="1">
    <source>
        <dbReference type="SAM" id="MobiDB-lite"/>
    </source>
</evidence>